<dbReference type="Gene3D" id="2.60.120.380">
    <property type="match status" value="2"/>
</dbReference>
<feature type="region of interest" description="Disordered" evidence="1">
    <location>
        <begin position="675"/>
        <end position="694"/>
    </location>
</feature>
<evidence type="ECO:0000313" key="2">
    <source>
        <dbReference type="EMBL" id="MBA2225903.1"/>
    </source>
</evidence>
<name>A0A7V9ABB5_9BACT</name>
<dbReference type="EMBL" id="JACEFB010000003">
    <property type="protein sequence ID" value="MBA2225903.1"/>
    <property type="molecule type" value="Genomic_DNA"/>
</dbReference>
<comment type="caution">
    <text evidence="2">The sequence shown here is derived from an EMBL/GenBank/DDBJ whole genome shotgun (WGS) entry which is preliminary data.</text>
</comment>
<protein>
    <submittedName>
        <fullName evidence="2">PPC domain-containing protein</fullName>
    </submittedName>
</protein>
<dbReference type="RefSeq" id="WP_194537331.1">
    <property type="nucleotide sequence ID" value="NZ_JACEFB010000003.1"/>
</dbReference>
<gene>
    <name evidence="2" type="ORF">H0921_06960</name>
</gene>
<evidence type="ECO:0000313" key="3">
    <source>
        <dbReference type="Proteomes" id="UP000542342"/>
    </source>
</evidence>
<dbReference type="Proteomes" id="UP000542342">
    <property type="component" value="Unassembled WGS sequence"/>
</dbReference>
<reference evidence="2 3" key="1">
    <citation type="submission" date="2020-07" db="EMBL/GenBank/DDBJ databases">
        <title>Thermogemmata thermophila gen. nov., sp. nov., a novel moderate thermophilic planctomycete from a Kamchatka hot spring.</title>
        <authorList>
            <person name="Elcheninov A.G."/>
            <person name="Podosokorskaya O.A."/>
            <person name="Kovaleva O.L."/>
            <person name="Novikov A."/>
            <person name="Bonch-Osmolovskaya E.A."/>
            <person name="Toshchakov S.V."/>
            <person name="Kublanov I.V."/>
        </authorList>
    </citation>
    <scope>NUCLEOTIDE SEQUENCE [LARGE SCALE GENOMIC DNA]</scope>
    <source>
        <strain evidence="2 3">2918</strain>
    </source>
</reference>
<dbReference type="AlphaFoldDB" id="A0A7V9ABB5"/>
<organism evidence="2 3">
    <name type="scientific">Thermogemmata fonticola</name>
    <dbReference type="NCBI Taxonomy" id="2755323"/>
    <lineage>
        <taxon>Bacteria</taxon>
        <taxon>Pseudomonadati</taxon>
        <taxon>Planctomycetota</taxon>
        <taxon>Planctomycetia</taxon>
        <taxon>Gemmatales</taxon>
        <taxon>Gemmataceae</taxon>
        <taxon>Thermogemmata</taxon>
    </lineage>
</organism>
<proteinExistence type="predicted"/>
<sequence length="694" mass="73804">MSRRHTFLGALLSFALGLGLILSSSLPSLQGQQKLPPVKIAPQSPTLTTPAHLGVKTGDKAEVVFSGTNLADPTGVICTCPGVQFTIPTDNKNGTNPNQLRVQIAVPTQTPIGIYGLRLATRQGVSNMRPFVVDELPAIVEVDNNRSKTAAQSVTIPVVVLGRTDAESSDFFKIAVSAGQRLTIEVLARRLGSPLDPWIVLYDAKTQRELIHLTADDTPGLQGDCRLIHTFTQGGEYLIEVRDSTWRGGADFHYRLRIADCPGVTTAFPLALQRGQKGSIGFAGPGAESLPPVAVQAPTDRTLETLLVAPRYASGGVPGWPVPVHLHDWPETMEQEPNNIPAQAQHLSLPGGVSARFDKAGDLDHFRVTAKKGQKIAAVARAFEFRSPCEVFLRVLNAKGNELARSNPAQLPARAEWTAPDDGEYVIACEHLNYRGGANEVYHLAVLPVIGDFTLTCPVDRLEALPGGSTAILVAVNRLDGFKGPIELQAVGSPVVSGSITVPAGQDFTFLPLRVQPGAPPGAYSFRVQGRATIGDQAVIRHAFFLDQFKSNWGNMSHPPLELAGVCALAVVQPPFSVAAQAQPPALSKGQAGKLLFSAKREKSADGDIALSPLYLPPNITTSVKAIPKGQTEANAELKVAPNAAPGSHPLIFQASSKIGGKDYVLLAPLLLQVTEPSKDSKSPPSQGEPAKKK</sequence>
<accession>A0A7V9ABB5</accession>
<evidence type="ECO:0000256" key="1">
    <source>
        <dbReference type="SAM" id="MobiDB-lite"/>
    </source>
</evidence>
<keyword evidence="3" id="KW-1185">Reference proteome</keyword>